<dbReference type="AlphaFoldDB" id="A0A1I7RPR8"/>
<evidence type="ECO:0000313" key="4">
    <source>
        <dbReference type="Proteomes" id="UP000095284"/>
    </source>
</evidence>
<keyword evidence="1" id="KW-0732">Signal</keyword>
<proteinExistence type="predicted"/>
<evidence type="ECO:0000256" key="1">
    <source>
        <dbReference type="SAM" id="SignalP"/>
    </source>
</evidence>
<dbReference type="Proteomes" id="UP000095284">
    <property type="component" value="Unplaced"/>
</dbReference>
<gene>
    <name evidence="2" type="ORF">BXYJ_LOCUS3868</name>
</gene>
<dbReference type="WBParaSite" id="BXY_0270900.1">
    <property type="protein sequence ID" value="BXY_0270900.1"/>
    <property type="gene ID" value="BXY_0270900"/>
</dbReference>
<sequence>MLTLFMVLNLLMAVASLPFKTEFANSPTSQWSHGQPEVVSAPEKRRLVVRVPFAQNPDSIQLSRIYKSLFTQQKQKKLKAFNFSLRNLLD</sequence>
<dbReference type="EMBL" id="CAJFCV020000002">
    <property type="protein sequence ID" value="CAG9096504.1"/>
    <property type="molecule type" value="Genomic_DNA"/>
</dbReference>
<evidence type="ECO:0000313" key="5">
    <source>
        <dbReference type="Proteomes" id="UP000659654"/>
    </source>
</evidence>
<feature type="signal peptide" evidence="1">
    <location>
        <begin position="1"/>
        <end position="16"/>
    </location>
</feature>
<dbReference type="Proteomes" id="UP000659654">
    <property type="component" value="Unassembled WGS sequence"/>
</dbReference>
<dbReference type="Proteomes" id="UP000582659">
    <property type="component" value="Unassembled WGS sequence"/>
</dbReference>
<accession>A0A1I7RPR8</accession>
<reference evidence="3" key="2">
    <citation type="submission" date="2020-08" db="EMBL/GenBank/DDBJ databases">
        <authorList>
            <person name="Kikuchi T."/>
        </authorList>
    </citation>
    <scope>NUCLEOTIDE SEQUENCE</scope>
    <source>
        <strain evidence="2">Ka4C1</strain>
    </source>
</reference>
<dbReference type="OrthoDB" id="5824817at2759"/>
<evidence type="ECO:0000313" key="6">
    <source>
        <dbReference type="WBParaSite" id="BXY_0270900.1"/>
    </source>
</evidence>
<organism evidence="4 6">
    <name type="scientific">Bursaphelenchus xylophilus</name>
    <name type="common">Pinewood nematode worm</name>
    <name type="synonym">Aphelenchoides xylophilus</name>
    <dbReference type="NCBI Taxonomy" id="6326"/>
    <lineage>
        <taxon>Eukaryota</taxon>
        <taxon>Metazoa</taxon>
        <taxon>Ecdysozoa</taxon>
        <taxon>Nematoda</taxon>
        <taxon>Chromadorea</taxon>
        <taxon>Rhabditida</taxon>
        <taxon>Tylenchina</taxon>
        <taxon>Tylenchomorpha</taxon>
        <taxon>Aphelenchoidea</taxon>
        <taxon>Aphelenchoididae</taxon>
        <taxon>Bursaphelenchus</taxon>
    </lineage>
</organism>
<feature type="chain" id="PRO_5035399481" evidence="1">
    <location>
        <begin position="17"/>
        <end position="90"/>
    </location>
</feature>
<name>A0A1I7RPR8_BURXY</name>
<keyword evidence="5" id="KW-1185">Reference proteome</keyword>
<evidence type="ECO:0000313" key="3">
    <source>
        <dbReference type="EMBL" id="CAG9096504.1"/>
    </source>
</evidence>
<reference evidence="6" key="1">
    <citation type="submission" date="2016-11" db="UniProtKB">
        <authorList>
            <consortium name="WormBaseParasite"/>
        </authorList>
    </citation>
    <scope>IDENTIFICATION</scope>
</reference>
<evidence type="ECO:0000313" key="2">
    <source>
        <dbReference type="EMBL" id="CAD5215115.1"/>
    </source>
</evidence>
<protein>
    <submittedName>
        <fullName evidence="2">(pine wood nematode) hypothetical protein</fullName>
    </submittedName>
</protein>
<dbReference type="EMBL" id="CAJFDI010000002">
    <property type="protein sequence ID" value="CAD5215115.1"/>
    <property type="molecule type" value="Genomic_DNA"/>
</dbReference>